<gene>
    <name evidence="1" type="ORF">QYM36_004466</name>
</gene>
<proteinExistence type="predicted"/>
<dbReference type="EMBL" id="JAVRJZ010000007">
    <property type="protein sequence ID" value="KAK2720591.1"/>
    <property type="molecule type" value="Genomic_DNA"/>
</dbReference>
<evidence type="ECO:0000313" key="1">
    <source>
        <dbReference type="EMBL" id="KAK2720591.1"/>
    </source>
</evidence>
<protein>
    <submittedName>
        <fullName evidence="1">Uncharacterized protein</fullName>
    </submittedName>
</protein>
<name>A0AA88I662_ARTSF</name>
<accession>A0AA88I662</accession>
<evidence type="ECO:0000313" key="2">
    <source>
        <dbReference type="Proteomes" id="UP001187531"/>
    </source>
</evidence>
<comment type="caution">
    <text evidence="1">The sequence shown here is derived from an EMBL/GenBank/DDBJ whole genome shotgun (WGS) entry which is preliminary data.</text>
</comment>
<reference evidence="1" key="1">
    <citation type="submission" date="2023-07" db="EMBL/GenBank/DDBJ databases">
        <title>Chromosome-level genome assembly of Artemia franciscana.</title>
        <authorList>
            <person name="Jo E."/>
        </authorList>
    </citation>
    <scope>NUCLEOTIDE SEQUENCE</scope>
    <source>
        <tissue evidence="1">Whole body</tissue>
    </source>
</reference>
<keyword evidence="2" id="KW-1185">Reference proteome</keyword>
<dbReference type="AlphaFoldDB" id="A0AA88I662"/>
<organism evidence="1 2">
    <name type="scientific">Artemia franciscana</name>
    <name type="common">Brine shrimp</name>
    <name type="synonym">Artemia sanfranciscana</name>
    <dbReference type="NCBI Taxonomy" id="6661"/>
    <lineage>
        <taxon>Eukaryota</taxon>
        <taxon>Metazoa</taxon>
        <taxon>Ecdysozoa</taxon>
        <taxon>Arthropoda</taxon>
        <taxon>Crustacea</taxon>
        <taxon>Branchiopoda</taxon>
        <taxon>Anostraca</taxon>
        <taxon>Artemiidae</taxon>
        <taxon>Artemia</taxon>
    </lineage>
</organism>
<sequence length="108" mass="12651">MQVPLSIQDVRAYRGADVESNHNLLIIKFSLELKRIKKKVSNPEPQYGLDKLHKQTNWQEVVIEPSNKLKALNFKDQDYQEAIWGHIKDIYSNSTQKTLGYRKKPNDQ</sequence>
<dbReference type="Proteomes" id="UP001187531">
    <property type="component" value="Unassembled WGS sequence"/>
</dbReference>